<dbReference type="RefSeq" id="WP_109705751.1">
    <property type="nucleotide sequence ID" value="NZ_QGDB01000002.1"/>
</dbReference>
<protein>
    <submittedName>
        <fullName evidence="3">Uncharacterized protein</fullName>
    </submittedName>
</protein>
<accession>A0A316JA61</accession>
<dbReference type="AlphaFoldDB" id="A0A316JA61"/>
<gene>
    <name evidence="3" type="ORF">DKP76_07285</name>
</gene>
<keyword evidence="2" id="KW-0472">Membrane</keyword>
<feature type="transmembrane region" description="Helical" evidence="2">
    <location>
        <begin position="54"/>
        <end position="82"/>
    </location>
</feature>
<organism evidence="3 4">
    <name type="scientific">Falsochrobactrum shanghaiense</name>
    <dbReference type="NCBI Taxonomy" id="2201899"/>
    <lineage>
        <taxon>Bacteria</taxon>
        <taxon>Pseudomonadati</taxon>
        <taxon>Pseudomonadota</taxon>
        <taxon>Alphaproteobacteria</taxon>
        <taxon>Hyphomicrobiales</taxon>
        <taxon>Brucellaceae</taxon>
        <taxon>Falsochrobactrum</taxon>
    </lineage>
</organism>
<feature type="region of interest" description="Disordered" evidence="1">
    <location>
        <begin position="1"/>
        <end position="23"/>
    </location>
</feature>
<proteinExistence type="predicted"/>
<evidence type="ECO:0000313" key="4">
    <source>
        <dbReference type="Proteomes" id="UP000245865"/>
    </source>
</evidence>
<name>A0A316JA61_9HYPH</name>
<dbReference type="Proteomes" id="UP000245865">
    <property type="component" value="Unassembled WGS sequence"/>
</dbReference>
<reference evidence="3 4" key="1">
    <citation type="submission" date="2018-05" db="EMBL/GenBank/DDBJ databases">
        <title>Comparative genomic sequence analysis between strain HN4 and CCM 8460T (Falsochrobactrum ovis) will provide more evidence to prove that HN4 is a new species of Falsochrobactrum.</title>
        <authorList>
            <person name="Lyu W."/>
            <person name="Sun L."/>
            <person name="Yao L."/>
        </authorList>
    </citation>
    <scope>NUCLEOTIDE SEQUENCE [LARGE SCALE GENOMIC DNA]</scope>
    <source>
        <strain evidence="3 4">HN4</strain>
    </source>
</reference>
<evidence type="ECO:0000256" key="1">
    <source>
        <dbReference type="SAM" id="MobiDB-lite"/>
    </source>
</evidence>
<keyword evidence="2" id="KW-0812">Transmembrane</keyword>
<sequence length="84" mass="9376">MINPYKDYAVNDRPGNTRRNSPWSKYRVEDDRILIQPGRIPGGGRVGRSLAHAALALVLAFVAMGVVFWNGILPFYGLLYLWGG</sequence>
<evidence type="ECO:0000313" key="3">
    <source>
        <dbReference type="EMBL" id="PWL18857.1"/>
    </source>
</evidence>
<keyword evidence="4" id="KW-1185">Reference proteome</keyword>
<keyword evidence="2" id="KW-1133">Transmembrane helix</keyword>
<evidence type="ECO:0000256" key="2">
    <source>
        <dbReference type="SAM" id="Phobius"/>
    </source>
</evidence>
<comment type="caution">
    <text evidence="3">The sequence shown here is derived from an EMBL/GenBank/DDBJ whole genome shotgun (WGS) entry which is preliminary data.</text>
</comment>
<dbReference type="EMBL" id="QGDB01000002">
    <property type="protein sequence ID" value="PWL18857.1"/>
    <property type="molecule type" value="Genomic_DNA"/>
</dbReference>